<feature type="compositionally biased region" description="Basic and acidic residues" evidence="1">
    <location>
        <begin position="368"/>
        <end position="380"/>
    </location>
</feature>
<reference evidence="5" key="1">
    <citation type="submission" date="2016-10" db="EMBL/GenBank/DDBJ databases">
        <authorList>
            <person name="Varghese N."/>
            <person name="Submissions S."/>
        </authorList>
    </citation>
    <scope>NUCLEOTIDE SEQUENCE [LARGE SCALE GENOMIC DNA]</scope>
    <source>
        <strain evidence="5">CGMCC 1.10223</strain>
    </source>
</reference>
<gene>
    <name evidence="4" type="ORF">SAMN04487969_15519</name>
</gene>
<protein>
    <submittedName>
        <fullName evidence="4">Phage replication initiation protein</fullName>
    </submittedName>
</protein>
<dbReference type="OrthoDB" id="2067664at2"/>
<evidence type="ECO:0000256" key="1">
    <source>
        <dbReference type="SAM" id="MobiDB-lite"/>
    </source>
</evidence>
<evidence type="ECO:0000313" key="5">
    <source>
        <dbReference type="Proteomes" id="UP000183410"/>
    </source>
</evidence>
<accession>A0A1I2J4Y5</accession>
<dbReference type="Pfam" id="PF02486">
    <property type="entry name" value="Rep_trans"/>
    <property type="match status" value="1"/>
</dbReference>
<organism evidence="4 5">
    <name type="scientific">Paenibacillus algorifonticola</name>
    <dbReference type="NCBI Taxonomy" id="684063"/>
    <lineage>
        <taxon>Bacteria</taxon>
        <taxon>Bacillati</taxon>
        <taxon>Bacillota</taxon>
        <taxon>Bacilli</taxon>
        <taxon>Bacillales</taxon>
        <taxon>Paenibacillaceae</taxon>
        <taxon>Paenibacillus</taxon>
    </lineage>
</organism>
<feature type="domain" description="Replication initiation protein-like C-terminal" evidence="2">
    <location>
        <begin position="105"/>
        <end position="301"/>
    </location>
</feature>
<keyword evidence="5" id="KW-1185">Reference proteome</keyword>
<name>A0A1I2J4Y5_9BACL</name>
<sequence length="391" mass="45406">MSDEQQREHLIVLVDWASFTLKGLTLTQVFELIGIPESEFVDLPRGLHFYAKQKICGDIRVLWESTTGMDLGIHVQMSGQGCREYETFYNGDWYELFAKVINNGGKFSRFDLAADEFRYNGEKPYYTVNQLIRKVKRGEARSKWKNLNRMEKIRISDGLSQGDTAYFGSALSDIQLRVYEKNKERENAGKQLEEHLTVWNRAELELKDDRAQDAVAALLYGDDGGLIFFRLVKNYLNFVDRGCDSNKARWPVCDWWLDYLGEVERLQLSRQAPDKTIEQKEDWVNRQVNPTLAEIWYAHGSPGPEMLWDMISDGLERMTDAQVARATDFQNRKRKEAGEHLQRRIERRAMQLEFTKDASRTFVAELAKAHRQNEDSKKEPFAAAPSNDPRI</sequence>
<dbReference type="RefSeq" id="WP_046229725.1">
    <property type="nucleotide sequence ID" value="NZ_FONN01000055.1"/>
</dbReference>
<dbReference type="InterPro" id="IPR040819">
    <property type="entry name" value="Rol_Rep_N"/>
</dbReference>
<dbReference type="AlphaFoldDB" id="A0A1I2J4Y5"/>
<feature type="domain" description="Rolling Circle replication initiation protein N-terminal" evidence="3">
    <location>
        <begin position="12"/>
        <end position="98"/>
    </location>
</feature>
<dbReference type="Proteomes" id="UP000183410">
    <property type="component" value="Unassembled WGS sequence"/>
</dbReference>
<feature type="region of interest" description="Disordered" evidence="1">
    <location>
        <begin position="368"/>
        <end position="391"/>
    </location>
</feature>
<dbReference type="InterPro" id="IPR003491">
    <property type="entry name" value="REP-like_C"/>
</dbReference>
<dbReference type="Pfam" id="PF18106">
    <property type="entry name" value="Rol_Rep_N"/>
    <property type="match status" value="1"/>
</dbReference>
<proteinExistence type="predicted"/>
<evidence type="ECO:0000259" key="3">
    <source>
        <dbReference type="Pfam" id="PF18106"/>
    </source>
</evidence>
<evidence type="ECO:0000259" key="2">
    <source>
        <dbReference type="Pfam" id="PF02486"/>
    </source>
</evidence>
<evidence type="ECO:0000313" key="4">
    <source>
        <dbReference type="EMBL" id="SFF49449.1"/>
    </source>
</evidence>
<dbReference type="EMBL" id="FONN01000055">
    <property type="protein sequence ID" value="SFF49449.1"/>
    <property type="molecule type" value="Genomic_DNA"/>
</dbReference>